<evidence type="ECO:0000313" key="1">
    <source>
        <dbReference type="EMBL" id="ALI37684.1"/>
    </source>
</evidence>
<dbReference type="AlphaFoldDB" id="A0A654M1H7"/>
<dbReference type="KEGG" id="taa:NMY3_03502"/>
<evidence type="ECO:0000313" key="2">
    <source>
        <dbReference type="Proteomes" id="UP000058925"/>
    </source>
</evidence>
<keyword evidence="2" id="KW-1185">Reference proteome</keyword>
<accession>A0A654M1H7</accession>
<dbReference type="GeneID" id="60423327"/>
<reference evidence="2" key="1">
    <citation type="submission" date="2015-10" db="EMBL/GenBank/DDBJ databases">
        <title>Niche specialization of a soil ammonia-oxidizing archaeon, Candidatus Nitrosocosmicus oleophilus.</title>
        <authorList>
            <person name="Jung M.-Y."/>
            <person name="Rhee S.-K."/>
        </authorList>
    </citation>
    <scope>NUCLEOTIDE SEQUENCE [LARGE SCALE GENOMIC DNA]</scope>
    <source>
        <strain evidence="2">MY3</strain>
    </source>
</reference>
<name>A0A654M1H7_9ARCH</name>
<organism evidence="1 2">
    <name type="scientific">Candidatus Nitrosocosmicus oleophilus</name>
    <dbReference type="NCBI Taxonomy" id="1353260"/>
    <lineage>
        <taxon>Archaea</taxon>
        <taxon>Nitrososphaerota</taxon>
        <taxon>Nitrososphaeria</taxon>
        <taxon>Nitrososphaerales</taxon>
        <taxon>Nitrososphaeraceae</taxon>
        <taxon>Candidatus Nitrosocosmicus</taxon>
    </lineage>
</organism>
<sequence length="70" mass="8144">MSKIEPTKIAIKIAEFVYFCLANSKFFFYLQMMKRTSGKVVSIVENNLTLNVSVTKFENQELIDYLEPQT</sequence>
<gene>
    <name evidence="1" type="ORF">NMY3_03502</name>
</gene>
<proteinExistence type="predicted"/>
<dbReference type="EMBL" id="CP012850">
    <property type="protein sequence ID" value="ALI37684.1"/>
    <property type="molecule type" value="Genomic_DNA"/>
</dbReference>
<dbReference type="Proteomes" id="UP000058925">
    <property type="component" value="Chromosome"/>
</dbReference>
<protein>
    <submittedName>
        <fullName evidence="1">Uncharacterized protein</fullName>
    </submittedName>
</protein>
<dbReference type="RefSeq" id="WP_196816709.1">
    <property type="nucleotide sequence ID" value="NZ_CP012850.1"/>
</dbReference>